<evidence type="ECO:0000313" key="3">
    <source>
        <dbReference type="Proteomes" id="UP000593563"/>
    </source>
</evidence>
<dbReference type="SUPFAM" id="SSF52058">
    <property type="entry name" value="L domain-like"/>
    <property type="match status" value="1"/>
</dbReference>
<dbReference type="InterPro" id="IPR032675">
    <property type="entry name" value="LRR_dom_sf"/>
</dbReference>
<evidence type="ECO:0000313" key="2">
    <source>
        <dbReference type="EMBL" id="KAF1002712.1"/>
    </source>
</evidence>
<dbReference type="Gene3D" id="3.80.10.10">
    <property type="entry name" value="Ribonuclease Inhibitor"/>
    <property type="match status" value="1"/>
</dbReference>
<organism evidence="2 3">
    <name type="scientific">Apium graveolens</name>
    <name type="common">Celery</name>
    <dbReference type="NCBI Taxonomy" id="4045"/>
    <lineage>
        <taxon>Eukaryota</taxon>
        <taxon>Viridiplantae</taxon>
        <taxon>Streptophyta</taxon>
        <taxon>Embryophyta</taxon>
        <taxon>Tracheophyta</taxon>
        <taxon>Spermatophyta</taxon>
        <taxon>Magnoliopsida</taxon>
        <taxon>eudicotyledons</taxon>
        <taxon>Gunneridae</taxon>
        <taxon>Pentapetalae</taxon>
        <taxon>asterids</taxon>
        <taxon>campanulids</taxon>
        <taxon>Apiales</taxon>
        <taxon>Apiaceae</taxon>
        <taxon>Apioideae</taxon>
        <taxon>apioid superclade</taxon>
        <taxon>Apieae</taxon>
        <taxon>Apium</taxon>
    </lineage>
</organism>
<protein>
    <recommendedName>
        <fullName evidence="4">Leucine-rich repeat-containing N-terminal plant-type domain-containing protein</fullName>
    </recommendedName>
</protein>
<comment type="caution">
    <text evidence="2">The sequence shown here is derived from an EMBL/GenBank/DDBJ whole genome shotgun (WGS) entry which is preliminary data.</text>
</comment>
<name>A0A6L5BDD9_APIGR</name>
<dbReference type="AlphaFoldDB" id="A0A6L5BDD9"/>
<accession>A0A6L5BDD9</accession>
<reference evidence="2" key="1">
    <citation type="submission" date="2020-01" db="EMBL/GenBank/DDBJ databases">
        <title>The Celery Genome Sequence Reveals Sequential Paleo-tetraploidization, Resistance Gene Elimination, Karyotype Evolution, and Functional Innovation in Apiales.</title>
        <authorList>
            <person name="Song X."/>
        </authorList>
    </citation>
    <scope>NUCLEOTIDE SEQUENCE</scope>
    <source>
        <tissue evidence="2">Leaf</tissue>
    </source>
</reference>
<feature type="signal peptide" evidence="1">
    <location>
        <begin position="1"/>
        <end position="15"/>
    </location>
</feature>
<gene>
    <name evidence="2" type="ORF">AG4045_029838</name>
</gene>
<sequence length="97" mass="11145">MKFMFLKLMIFFSYAIIVEYTCSITTDQELPNKNFSGYNSSCFILRDLNCASPDILTNINLSSRNLIGSISWQFQKDMTHLQSIDFSNNSIQGHFPS</sequence>
<keyword evidence="3" id="KW-1185">Reference proteome</keyword>
<keyword evidence="1" id="KW-0732">Signal</keyword>
<evidence type="ECO:0008006" key="4">
    <source>
        <dbReference type="Google" id="ProtNLM"/>
    </source>
</evidence>
<proteinExistence type="predicted"/>
<evidence type="ECO:0000256" key="1">
    <source>
        <dbReference type="SAM" id="SignalP"/>
    </source>
</evidence>
<dbReference type="EMBL" id="WRXP01000550">
    <property type="protein sequence ID" value="KAF1002712.1"/>
    <property type="molecule type" value="Genomic_DNA"/>
</dbReference>
<dbReference type="Proteomes" id="UP000593563">
    <property type="component" value="Unassembled WGS sequence"/>
</dbReference>
<feature type="chain" id="PRO_5026979562" description="Leucine-rich repeat-containing N-terminal plant-type domain-containing protein" evidence="1">
    <location>
        <begin position="16"/>
        <end position="97"/>
    </location>
</feature>